<dbReference type="GO" id="GO:0008270">
    <property type="term" value="F:zinc ion binding"/>
    <property type="evidence" value="ECO:0007669"/>
    <property type="project" value="UniProtKB-KW"/>
</dbReference>
<dbReference type="InterPro" id="IPR050952">
    <property type="entry name" value="TRIM-NHL_E3_ligases"/>
</dbReference>
<dbReference type="GO" id="GO:0000209">
    <property type="term" value="P:protein polyubiquitination"/>
    <property type="evidence" value="ECO:0007669"/>
    <property type="project" value="TreeGrafter"/>
</dbReference>
<dbReference type="Gene3D" id="2.120.10.30">
    <property type="entry name" value="TolB, C-terminal domain"/>
    <property type="match status" value="3"/>
</dbReference>
<evidence type="ECO:0000313" key="2">
    <source>
        <dbReference type="EMBL" id="CDX14250.1"/>
    </source>
</evidence>
<evidence type="ECO:0008006" key="4">
    <source>
        <dbReference type="Google" id="ProtNLM"/>
    </source>
</evidence>
<dbReference type="PANTHER" id="PTHR24104">
    <property type="entry name" value="E3 UBIQUITIN-PROTEIN LIGASE NHLRC1-RELATED"/>
    <property type="match status" value="1"/>
</dbReference>
<protein>
    <recommendedName>
        <fullName evidence="4">NHL repeat containing protein</fullName>
    </recommendedName>
</protein>
<evidence type="ECO:0000256" key="1">
    <source>
        <dbReference type="ARBA" id="ARBA00022737"/>
    </source>
</evidence>
<dbReference type="PANTHER" id="PTHR24104:SF25">
    <property type="entry name" value="PROTEIN LIN-41"/>
    <property type="match status" value="1"/>
</dbReference>
<gene>
    <name evidence="2" type="ORF">MPL3356_150272</name>
</gene>
<dbReference type="CDD" id="cd05819">
    <property type="entry name" value="NHL"/>
    <property type="match status" value="1"/>
</dbReference>
<sequence>MTRVALASAFRPAWAHASSAAQLLDPAGARIILGDHVAANGLPVPIAPGRSTLFGPRGVCLAGPDGPILVADTGHHRLLGWRRIPRADNAPADFVIGQPDFFAEGRNAKGGPGPVTLNMPTGIASDGHMLAVADAWNHRVLIWNSLPEISNQPADLVLGQPDFNGGLANRGVRQAGPDTLNWCYGVTISDGRLFVADTGNRRVLVWNSLPERNGQPADLVLGQPDMIGRDDNAGTGASAVGMRWPHAIAMAGGRIFVADAGNSRIMAWNGMPNADGAPASLILGQKHFEELDHNRAAYDPTERALQMPYGIAVRNGTLICADTANSRLVGFPLADLDMDAPATALAGQDSFGAKGDNRWKAATRDSLCWPFAVAVRGDLVAVADTGNNRVLLWEAAP</sequence>
<keyword evidence="3" id="KW-1185">Reference proteome</keyword>
<dbReference type="GO" id="GO:0061630">
    <property type="term" value="F:ubiquitin protein ligase activity"/>
    <property type="evidence" value="ECO:0007669"/>
    <property type="project" value="TreeGrafter"/>
</dbReference>
<accession>A0A090DF18</accession>
<dbReference type="AlphaFoldDB" id="A0A090DF18"/>
<evidence type="ECO:0000313" key="3">
    <source>
        <dbReference type="Proteomes" id="UP000045285"/>
    </source>
</evidence>
<dbReference type="Pfam" id="PF01436">
    <property type="entry name" value="NHL"/>
    <property type="match status" value="1"/>
</dbReference>
<dbReference type="EMBL" id="CCMZ01000007">
    <property type="protein sequence ID" value="CDX14250.1"/>
    <property type="molecule type" value="Genomic_DNA"/>
</dbReference>
<organism evidence="2 3">
    <name type="scientific">Mesorhizobium plurifarium</name>
    <dbReference type="NCBI Taxonomy" id="69974"/>
    <lineage>
        <taxon>Bacteria</taxon>
        <taxon>Pseudomonadati</taxon>
        <taxon>Pseudomonadota</taxon>
        <taxon>Alphaproteobacteria</taxon>
        <taxon>Hyphomicrobiales</taxon>
        <taxon>Phyllobacteriaceae</taxon>
        <taxon>Mesorhizobium</taxon>
    </lineage>
</organism>
<dbReference type="SUPFAM" id="SSF101898">
    <property type="entry name" value="NHL repeat"/>
    <property type="match status" value="1"/>
</dbReference>
<dbReference type="InterPro" id="IPR001258">
    <property type="entry name" value="NHL_repeat"/>
</dbReference>
<keyword evidence="1" id="KW-0677">Repeat</keyword>
<dbReference type="GO" id="GO:0043161">
    <property type="term" value="P:proteasome-mediated ubiquitin-dependent protein catabolic process"/>
    <property type="evidence" value="ECO:0007669"/>
    <property type="project" value="TreeGrafter"/>
</dbReference>
<dbReference type="InterPro" id="IPR011042">
    <property type="entry name" value="6-blade_b-propeller_TolB-like"/>
</dbReference>
<name>A0A090DF18_MESPL</name>
<dbReference type="Proteomes" id="UP000045285">
    <property type="component" value="Unassembled WGS sequence"/>
</dbReference>
<reference evidence="3" key="1">
    <citation type="submission" date="2014-08" db="EMBL/GenBank/DDBJ databases">
        <authorList>
            <person name="Moulin L."/>
        </authorList>
    </citation>
    <scope>NUCLEOTIDE SEQUENCE [LARGE SCALE GENOMIC DNA]</scope>
</reference>
<proteinExistence type="predicted"/>